<dbReference type="SMART" id="SM00646">
    <property type="entry name" value="Ami_3"/>
    <property type="match status" value="1"/>
</dbReference>
<proteinExistence type="predicted"/>
<dbReference type="Proteomes" id="UP001162802">
    <property type="component" value="Unassembled WGS sequence"/>
</dbReference>
<dbReference type="RefSeq" id="WP_243797049.1">
    <property type="nucleotide sequence ID" value="NZ_JALHAT010000003.1"/>
</dbReference>
<dbReference type="InterPro" id="IPR002508">
    <property type="entry name" value="MurNAc-LAA_cat"/>
</dbReference>
<evidence type="ECO:0000256" key="2">
    <source>
        <dbReference type="ARBA" id="ARBA00011901"/>
    </source>
</evidence>
<evidence type="ECO:0000256" key="1">
    <source>
        <dbReference type="ARBA" id="ARBA00001561"/>
    </source>
</evidence>
<dbReference type="SUPFAM" id="SSF53187">
    <property type="entry name" value="Zn-dependent exopeptidases"/>
    <property type="match status" value="1"/>
</dbReference>
<dbReference type="InterPro" id="IPR050695">
    <property type="entry name" value="N-acetylmuramoyl_amidase_3"/>
</dbReference>
<dbReference type="EMBL" id="JALHAT010000003">
    <property type="protein sequence ID" value="MCJ1959720.1"/>
    <property type="molecule type" value="Genomic_DNA"/>
</dbReference>
<evidence type="ECO:0000256" key="3">
    <source>
        <dbReference type="ARBA" id="ARBA00022801"/>
    </source>
</evidence>
<dbReference type="CDD" id="cd02696">
    <property type="entry name" value="MurNAc-LAA"/>
    <property type="match status" value="1"/>
</dbReference>
<keyword evidence="6" id="KW-1185">Reference proteome</keyword>
<protein>
    <recommendedName>
        <fullName evidence="2">N-acetylmuramoyl-L-alanine amidase</fullName>
        <ecNumber evidence="2">3.5.1.28</ecNumber>
    </recommendedName>
</protein>
<dbReference type="PANTHER" id="PTHR30404">
    <property type="entry name" value="N-ACETYLMURAMOYL-L-ALANINE AMIDASE"/>
    <property type="match status" value="1"/>
</dbReference>
<accession>A0ABT0A948</accession>
<evidence type="ECO:0000259" key="4">
    <source>
        <dbReference type="SMART" id="SM00646"/>
    </source>
</evidence>
<evidence type="ECO:0000313" key="5">
    <source>
        <dbReference type="EMBL" id="MCJ1959720.1"/>
    </source>
</evidence>
<feature type="domain" description="MurNAc-LAA" evidence="4">
    <location>
        <begin position="125"/>
        <end position="285"/>
    </location>
</feature>
<name>A0ABT0A948_9SPHN</name>
<dbReference type="PROSITE" id="PS51257">
    <property type="entry name" value="PROKAR_LIPOPROTEIN"/>
    <property type="match status" value="1"/>
</dbReference>
<comment type="caution">
    <text evidence="5">The sequence shown here is derived from an EMBL/GenBank/DDBJ whole genome shotgun (WGS) entry which is preliminary data.</text>
</comment>
<dbReference type="EC" id="3.5.1.28" evidence="2"/>
<reference evidence="5" key="1">
    <citation type="submission" date="2022-03" db="EMBL/GenBank/DDBJ databases">
        <title>Identification of a novel bacterium isolated from mangrove sediments.</title>
        <authorList>
            <person name="Pan X."/>
        </authorList>
    </citation>
    <scope>NUCLEOTIDE SEQUENCE</scope>
    <source>
        <strain evidence="5">B2637</strain>
    </source>
</reference>
<dbReference type="Pfam" id="PF01520">
    <property type="entry name" value="Amidase_3"/>
    <property type="match status" value="1"/>
</dbReference>
<dbReference type="Gene3D" id="3.40.630.40">
    <property type="entry name" value="Zn-dependent exopeptidases"/>
    <property type="match status" value="1"/>
</dbReference>
<evidence type="ECO:0000313" key="6">
    <source>
        <dbReference type="Proteomes" id="UP001162802"/>
    </source>
</evidence>
<gene>
    <name evidence="5" type="ORF">MTR65_03365</name>
</gene>
<keyword evidence="3" id="KW-0378">Hydrolase</keyword>
<sequence>MVRLVQIFLLLLAPLALLACVFVINRTFAQASGGREYVVRMKLPEIGVPADLPPVEGPRDARQPLVVIDAGHGGFDPGAGHGRVKEKQIALQIAREIRADLLAHGDIRVALTRDDDRFISLADRPDIARRLGADLFLSIHADSAESDRARGASAYVLSEKGSSEAARRFAASAAESDAASARRVNGIVLDAANDAVGAILLDLSQRGAQEASAQVASFLIEELADADVRLHRRHVETAALAVLKAPDMPSVLFETGYINNAKDAAFLQSREGQGVVAGAAARAIRRYFARRADFQ</sequence>
<comment type="catalytic activity">
    <reaction evidence="1">
        <text>Hydrolyzes the link between N-acetylmuramoyl residues and L-amino acid residues in certain cell-wall glycopeptides.</text>
        <dbReference type="EC" id="3.5.1.28"/>
    </reaction>
</comment>
<organism evidence="5 6">
    <name type="scientific">Novosphingobium mangrovi</name>
    <name type="common">ex Hu et al. 2023</name>
    <dbReference type="NCBI Taxonomy" id="2930094"/>
    <lineage>
        <taxon>Bacteria</taxon>
        <taxon>Pseudomonadati</taxon>
        <taxon>Pseudomonadota</taxon>
        <taxon>Alphaproteobacteria</taxon>
        <taxon>Sphingomonadales</taxon>
        <taxon>Sphingomonadaceae</taxon>
        <taxon>Novosphingobium</taxon>
    </lineage>
</organism>
<dbReference type="PANTHER" id="PTHR30404:SF0">
    <property type="entry name" value="N-ACETYLMURAMOYL-L-ALANINE AMIDASE AMIC"/>
    <property type="match status" value="1"/>
</dbReference>